<dbReference type="PANTHER" id="PTHR21366">
    <property type="entry name" value="GLYOXALASE FAMILY PROTEIN"/>
    <property type="match status" value="1"/>
</dbReference>
<keyword evidence="3" id="KW-1185">Reference proteome</keyword>
<dbReference type="Pfam" id="PF00903">
    <property type="entry name" value="Glyoxalase"/>
    <property type="match status" value="1"/>
</dbReference>
<dbReference type="InterPro" id="IPR004360">
    <property type="entry name" value="Glyas_Fos-R_dOase_dom"/>
</dbReference>
<dbReference type="PANTHER" id="PTHR21366:SF14">
    <property type="entry name" value="GLYOXALASE DOMAIN-CONTAINING PROTEIN 5"/>
    <property type="match status" value="1"/>
</dbReference>
<dbReference type="Proteomes" id="UP000295431">
    <property type="component" value="Unassembled WGS sequence"/>
</dbReference>
<accession>A0A4R4NY62</accession>
<evidence type="ECO:0000259" key="1">
    <source>
        <dbReference type="PROSITE" id="PS51819"/>
    </source>
</evidence>
<feature type="domain" description="VOC" evidence="1">
    <location>
        <begin position="5"/>
        <end position="125"/>
    </location>
</feature>
<dbReference type="InterPro" id="IPR029068">
    <property type="entry name" value="Glyas_Bleomycin-R_OHBP_Dase"/>
</dbReference>
<dbReference type="EMBL" id="SMJW01000077">
    <property type="protein sequence ID" value="TDC14828.1"/>
    <property type="molecule type" value="Genomic_DNA"/>
</dbReference>
<dbReference type="RefSeq" id="WP_131940089.1">
    <property type="nucleotide sequence ID" value="NZ_BAAAMX010000038.1"/>
</dbReference>
<dbReference type="CDD" id="cd07253">
    <property type="entry name" value="GLOD5"/>
    <property type="match status" value="1"/>
</dbReference>
<protein>
    <submittedName>
        <fullName evidence="2">VOC family protein</fullName>
    </submittedName>
</protein>
<comment type="caution">
    <text evidence="2">The sequence shown here is derived from an EMBL/GenBank/DDBJ whole genome shotgun (WGS) entry which is preliminary data.</text>
</comment>
<proteinExistence type="predicted"/>
<sequence length="126" mass="13530">MRIDRLDHLVLTVADIDAAIGFYTRVLGMEAVAFGAGRRALAFGTSKINLHEAGREFEPKAAHPVPGSADLCLIVAGPLDEAIADLERHGVPVEEGPVARTGATGPIRSVYIRDPDRNLIELSVYE</sequence>
<organism evidence="2 3">
    <name type="scientific">Actinomadura bangladeshensis</name>
    <dbReference type="NCBI Taxonomy" id="453573"/>
    <lineage>
        <taxon>Bacteria</taxon>
        <taxon>Bacillati</taxon>
        <taxon>Actinomycetota</taxon>
        <taxon>Actinomycetes</taxon>
        <taxon>Streptosporangiales</taxon>
        <taxon>Thermomonosporaceae</taxon>
        <taxon>Actinomadura</taxon>
    </lineage>
</organism>
<dbReference type="PROSITE" id="PS51819">
    <property type="entry name" value="VOC"/>
    <property type="match status" value="1"/>
</dbReference>
<name>A0A4R4NY62_9ACTN</name>
<dbReference type="AlphaFoldDB" id="A0A4R4NY62"/>
<dbReference type="InterPro" id="IPR050383">
    <property type="entry name" value="GlyoxalaseI/FosfomycinResist"/>
</dbReference>
<evidence type="ECO:0000313" key="3">
    <source>
        <dbReference type="Proteomes" id="UP000295431"/>
    </source>
</evidence>
<gene>
    <name evidence="2" type="ORF">E1284_17110</name>
</gene>
<reference evidence="2 3" key="1">
    <citation type="submission" date="2019-03" db="EMBL/GenBank/DDBJ databases">
        <title>Draft genome sequences of novel Actinobacteria.</title>
        <authorList>
            <person name="Sahin N."/>
            <person name="Ay H."/>
            <person name="Saygin H."/>
        </authorList>
    </citation>
    <scope>NUCLEOTIDE SEQUENCE [LARGE SCALE GENOMIC DNA]</scope>
    <source>
        <strain evidence="2 3">DSM 45347</strain>
    </source>
</reference>
<dbReference type="Gene3D" id="3.10.180.10">
    <property type="entry name" value="2,3-Dihydroxybiphenyl 1,2-Dioxygenase, domain 1"/>
    <property type="match status" value="1"/>
</dbReference>
<evidence type="ECO:0000313" key="2">
    <source>
        <dbReference type="EMBL" id="TDC14828.1"/>
    </source>
</evidence>
<dbReference type="OrthoDB" id="333547at2"/>
<dbReference type="InterPro" id="IPR037523">
    <property type="entry name" value="VOC_core"/>
</dbReference>
<dbReference type="SUPFAM" id="SSF54593">
    <property type="entry name" value="Glyoxalase/Bleomycin resistance protein/Dihydroxybiphenyl dioxygenase"/>
    <property type="match status" value="1"/>
</dbReference>